<proteinExistence type="predicted"/>
<accession>A0A8T2NLQ4</accession>
<dbReference type="EMBL" id="JAFBMS010000066">
    <property type="protein sequence ID" value="KAG9338518.1"/>
    <property type="molecule type" value="Genomic_DNA"/>
</dbReference>
<protein>
    <submittedName>
        <fullName evidence="1">Uncharacterized protein</fullName>
    </submittedName>
</protein>
<dbReference type="Proteomes" id="UP000824540">
    <property type="component" value="Unassembled WGS sequence"/>
</dbReference>
<reference evidence="1" key="1">
    <citation type="thesis" date="2021" institute="BYU ScholarsArchive" country="Provo, UT, USA">
        <title>Applications of and Algorithms for Genome Assembly and Genomic Analyses with an Emphasis on Marine Teleosts.</title>
        <authorList>
            <person name="Pickett B.D."/>
        </authorList>
    </citation>
    <scope>NUCLEOTIDE SEQUENCE</scope>
    <source>
        <strain evidence="1">HI-2016</strain>
    </source>
</reference>
<dbReference type="AlphaFoldDB" id="A0A8T2NLQ4"/>
<organism evidence="1 2">
    <name type="scientific">Albula glossodonta</name>
    <name type="common">roundjaw bonefish</name>
    <dbReference type="NCBI Taxonomy" id="121402"/>
    <lineage>
        <taxon>Eukaryota</taxon>
        <taxon>Metazoa</taxon>
        <taxon>Chordata</taxon>
        <taxon>Craniata</taxon>
        <taxon>Vertebrata</taxon>
        <taxon>Euteleostomi</taxon>
        <taxon>Actinopterygii</taxon>
        <taxon>Neopterygii</taxon>
        <taxon>Teleostei</taxon>
        <taxon>Albuliformes</taxon>
        <taxon>Albulidae</taxon>
        <taxon>Albula</taxon>
    </lineage>
</organism>
<sequence length="203" mass="22235">MQYSWIKTEDDTDLQFGSGPCSATKRTNPSEKPCPPLPGHQQILPGDLISAQRLICVKDGRLSLKFQFGYFHISDSLGSEVHGSEGHWTWDEVILHSECEVAKQVSPLPHSSMGDPYMQFPRAPYASPCCYCLRGEKAEMSSSWHAQWVLLSPGFTSSPLPPAAVPFYAAWLRHDVVVFGYVPCAVGCSSSVCFPGGAVLPVM</sequence>
<keyword evidence="2" id="KW-1185">Reference proteome</keyword>
<comment type="caution">
    <text evidence="1">The sequence shown here is derived from an EMBL/GenBank/DDBJ whole genome shotgun (WGS) entry which is preliminary data.</text>
</comment>
<evidence type="ECO:0000313" key="2">
    <source>
        <dbReference type="Proteomes" id="UP000824540"/>
    </source>
</evidence>
<gene>
    <name evidence="1" type="ORF">JZ751_025753</name>
</gene>
<evidence type="ECO:0000313" key="1">
    <source>
        <dbReference type="EMBL" id="KAG9338518.1"/>
    </source>
</evidence>
<name>A0A8T2NLQ4_9TELE</name>